<dbReference type="GeneID" id="8861709"/>
<sequence>MAEEPLLYLDECEKYKVEYAKLKEKFNGLSLMVKRSSSVGNVSDLGNETSGKEWDKNQLTKLFVNLKGIIDEFIVEEATKELNLSVRKWTIMEWQIIEAMMNGFEQDSSNFELSNNLYRKLDINVLFEKVDLVVMIDLKMDQFPRFIRSNLARKFLLEKGEHFT</sequence>
<dbReference type="RefSeq" id="XP_002680262.1">
    <property type="nucleotide sequence ID" value="XM_002680216.1"/>
</dbReference>
<keyword evidence="3" id="KW-1185">Reference proteome</keyword>
<gene>
    <name evidence="2" type="ORF">NAEGRDRAFT_47142</name>
</gene>
<dbReference type="InterPro" id="IPR036305">
    <property type="entry name" value="RGS_sf"/>
</dbReference>
<organism evidence="3">
    <name type="scientific">Naegleria gruberi</name>
    <name type="common">Amoeba</name>
    <dbReference type="NCBI Taxonomy" id="5762"/>
    <lineage>
        <taxon>Eukaryota</taxon>
        <taxon>Discoba</taxon>
        <taxon>Heterolobosea</taxon>
        <taxon>Tetramitia</taxon>
        <taxon>Eutetramitia</taxon>
        <taxon>Vahlkampfiidae</taxon>
        <taxon>Naegleria</taxon>
    </lineage>
</organism>
<dbReference type="VEuPathDB" id="AmoebaDB:NAEGRDRAFT_47142"/>
<dbReference type="AlphaFoldDB" id="D2V6W4"/>
<dbReference type="OrthoDB" id="196547at2759"/>
<reference evidence="2 3" key="1">
    <citation type="journal article" date="2010" name="Cell">
        <title>The genome of Naegleria gruberi illuminates early eukaryotic versatility.</title>
        <authorList>
            <person name="Fritz-Laylin L.K."/>
            <person name="Prochnik S.E."/>
            <person name="Ginger M.L."/>
            <person name="Dacks J.B."/>
            <person name="Carpenter M.L."/>
            <person name="Field M.C."/>
            <person name="Kuo A."/>
            <person name="Paredez A."/>
            <person name="Chapman J."/>
            <person name="Pham J."/>
            <person name="Shu S."/>
            <person name="Neupane R."/>
            <person name="Cipriano M."/>
            <person name="Mancuso J."/>
            <person name="Tu H."/>
            <person name="Salamov A."/>
            <person name="Lindquist E."/>
            <person name="Shapiro H."/>
            <person name="Lucas S."/>
            <person name="Grigoriev I.V."/>
            <person name="Cande W.Z."/>
            <person name="Fulton C."/>
            <person name="Rokhsar D.S."/>
            <person name="Dawson S.C."/>
        </authorList>
    </citation>
    <scope>NUCLEOTIDE SEQUENCE [LARGE SCALE GENOMIC DNA]</scope>
    <source>
        <strain evidence="2 3">NEG-M</strain>
    </source>
</reference>
<evidence type="ECO:0000313" key="2">
    <source>
        <dbReference type="EMBL" id="EFC47518.1"/>
    </source>
</evidence>
<accession>D2V6W4</accession>
<dbReference type="Gene3D" id="1.10.167.10">
    <property type="entry name" value="Regulator of G-protein Signalling 4, domain 2"/>
    <property type="match status" value="1"/>
</dbReference>
<dbReference type="InterPro" id="IPR044926">
    <property type="entry name" value="RGS_subdomain_2"/>
</dbReference>
<feature type="domain" description="RGS" evidence="1">
    <location>
        <begin position="1"/>
        <end position="156"/>
    </location>
</feature>
<protein>
    <submittedName>
        <fullName evidence="2">Predicted protein</fullName>
    </submittedName>
</protein>
<dbReference type="KEGG" id="ngr:NAEGRDRAFT_47142"/>
<dbReference type="InParanoid" id="D2V6W4"/>
<dbReference type="SUPFAM" id="SSF48097">
    <property type="entry name" value="Regulator of G-protein signaling, RGS"/>
    <property type="match status" value="1"/>
</dbReference>
<evidence type="ECO:0000313" key="3">
    <source>
        <dbReference type="Proteomes" id="UP000006671"/>
    </source>
</evidence>
<name>D2V6W4_NAEGR</name>
<dbReference type="InterPro" id="IPR016137">
    <property type="entry name" value="RGS"/>
</dbReference>
<evidence type="ECO:0000259" key="1">
    <source>
        <dbReference type="PROSITE" id="PS50132"/>
    </source>
</evidence>
<dbReference type="EMBL" id="GG738854">
    <property type="protein sequence ID" value="EFC47518.1"/>
    <property type="molecule type" value="Genomic_DNA"/>
</dbReference>
<dbReference type="Proteomes" id="UP000006671">
    <property type="component" value="Unassembled WGS sequence"/>
</dbReference>
<dbReference type="PROSITE" id="PS50132">
    <property type="entry name" value="RGS"/>
    <property type="match status" value="1"/>
</dbReference>
<proteinExistence type="predicted"/>